<dbReference type="Proteomes" id="UP000238274">
    <property type="component" value="Unassembled WGS sequence"/>
</dbReference>
<proteinExistence type="predicted"/>
<keyword evidence="2" id="KW-0732">Signal</keyword>
<accession>A0A2S4WM81</accession>
<evidence type="ECO:0000256" key="2">
    <source>
        <dbReference type="SAM" id="SignalP"/>
    </source>
</evidence>
<name>A0A2S4WM81_9BASI</name>
<reference evidence="4" key="3">
    <citation type="journal article" date="2018" name="Mol. Plant Microbe Interact.">
        <title>Genome sequence resources for the wheat stripe rust pathogen (Puccinia striiformis f. sp. tritici) and the barley stripe rust pathogen (Puccinia striiformis f. sp. hordei).</title>
        <authorList>
            <person name="Xia C."/>
            <person name="Wang M."/>
            <person name="Yin C."/>
            <person name="Cornejo O.E."/>
            <person name="Hulbert S.H."/>
            <person name="Chen X."/>
        </authorList>
    </citation>
    <scope>NUCLEOTIDE SEQUENCE [LARGE SCALE GENOMIC DNA]</scope>
    <source>
        <strain evidence="4">93TX-2</strain>
    </source>
</reference>
<organism evidence="3 4">
    <name type="scientific">Puccinia striiformis</name>
    <dbReference type="NCBI Taxonomy" id="27350"/>
    <lineage>
        <taxon>Eukaryota</taxon>
        <taxon>Fungi</taxon>
        <taxon>Dikarya</taxon>
        <taxon>Basidiomycota</taxon>
        <taxon>Pucciniomycotina</taxon>
        <taxon>Pucciniomycetes</taxon>
        <taxon>Pucciniales</taxon>
        <taxon>Pucciniaceae</taxon>
        <taxon>Puccinia</taxon>
    </lineage>
</organism>
<dbReference type="AlphaFoldDB" id="A0A2S4WM81"/>
<keyword evidence="4" id="KW-1185">Reference proteome</keyword>
<evidence type="ECO:0000313" key="3">
    <source>
        <dbReference type="EMBL" id="POW22859.1"/>
    </source>
</evidence>
<feature type="chain" id="PRO_5015437047" evidence="2">
    <location>
        <begin position="22"/>
        <end position="274"/>
    </location>
</feature>
<reference evidence="3 4" key="1">
    <citation type="submission" date="2017-12" db="EMBL/GenBank/DDBJ databases">
        <title>Gene loss provides genomic basis for host adaptation in cereal stripe rust fungi.</title>
        <authorList>
            <person name="Xia C."/>
        </authorList>
    </citation>
    <scope>NUCLEOTIDE SEQUENCE [LARGE SCALE GENOMIC DNA]</scope>
    <source>
        <strain evidence="3 4">93TX-2</strain>
    </source>
</reference>
<feature type="compositionally biased region" description="Basic and acidic residues" evidence="1">
    <location>
        <begin position="113"/>
        <end position="126"/>
    </location>
</feature>
<evidence type="ECO:0000256" key="1">
    <source>
        <dbReference type="SAM" id="MobiDB-lite"/>
    </source>
</evidence>
<sequence>MSLSTKILVAIQLLHCCSVLAYPNFIAMNLVKRSEYNLGGAASHHSLPEAGTSIPEGLESLSFEFLPLESRLFMIVAFCFAGPGGNDQLIGSSQGNYGSWLANEIIPTSGNVEHQKEPAGIDDFKAPNKLHSPKVKTEAGVGRGEQAPDSTISDEVKDTDEVSSPQAEDHDEVIPVSNKHIISAQLAHNFQYYRNAGEGDYPTMFLLDELEEITRLQAVYLKAESPQLKTKNDIQRYVRNYVLHALGKLNNNVSDLASGLSQDKAFGEIDLMRL</sequence>
<dbReference type="VEuPathDB" id="FungiDB:PSHT_00804"/>
<dbReference type="VEuPathDB" id="FungiDB:PSTT_05212"/>
<gene>
    <name evidence="3" type="ORF">PSHT_00804</name>
</gene>
<protein>
    <submittedName>
        <fullName evidence="3">Uncharacterized protein</fullName>
    </submittedName>
</protein>
<feature type="region of interest" description="Disordered" evidence="1">
    <location>
        <begin position="113"/>
        <end position="171"/>
    </location>
</feature>
<dbReference type="EMBL" id="PKSM01000006">
    <property type="protein sequence ID" value="POW22859.1"/>
    <property type="molecule type" value="Genomic_DNA"/>
</dbReference>
<feature type="signal peptide" evidence="2">
    <location>
        <begin position="1"/>
        <end position="21"/>
    </location>
</feature>
<evidence type="ECO:0000313" key="4">
    <source>
        <dbReference type="Proteomes" id="UP000238274"/>
    </source>
</evidence>
<comment type="caution">
    <text evidence="3">The sequence shown here is derived from an EMBL/GenBank/DDBJ whole genome shotgun (WGS) entry which is preliminary data.</text>
</comment>
<reference evidence="4" key="2">
    <citation type="journal article" date="2018" name="BMC Genomics">
        <title>Genomic insights into host adaptation between the wheat stripe rust pathogen (Puccinia striiformis f. sp. tritici) and the barley stripe rust pathogen (Puccinia striiformis f. sp. hordei).</title>
        <authorList>
            <person name="Xia C."/>
            <person name="Wang M."/>
            <person name="Yin C."/>
            <person name="Cornejo O.E."/>
            <person name="Hulbert S.H."/>
            <person name="Chen X."/>
        </authorList>
    </citation>
    <scope>NUCLEOTIDE SEQUENCE [LARGE SCALE GENOMIC DNA]</scope>
    <source>
        <strain evidence="4">93TX-2</strain>
    </source>
</reference>